<dbReference type="AlphaFoldDB" id="A0A2S6CHT8"/>
<keyword evidence="5" id="KW-1185">Reference proteome</keyword>
<protein>
    <recommendedName>
        <fullName evidence="6">Transcription factor domain-containing protein</fullName>
    </recommendedName>
</protein>
<proteinExistence type="predicted"/>
<organism evidence="4 5">
    <name type="scientific">Cercospora berteroae</name>
    <dbReference type="NCBI Taxonomy" id="357750"/>
    <lineage>
        <taxon>Eukaryota</taxon>
        <taxon>Fungi</taxon>
        <taxon>Dikarya</taxon>
        <taxon>Ascomycota</taxon>
        <taxon>Pezizomycotina</taxon>
        <taxon>Dothideomycetes</taxon>
        <taxon>Dothideomycetidae</taxon>
        <taxon>Mycosphaerellales</taxon>
        <taxon>Mycosphaerellaceae</taxon>
        <taxon>Cercospora</taxon>
    </lineage>
</organism>
<dbReference type="PANTHER" id="PTHR47424">
    <property type="entry name" value="REGULATORY PROTEIN GAL4"/>
    <property type="match status" value="1"/>
</dbReference>
<name>A0A2S6CHT8_9PEZI</name>
<evidence type="ECO:0000313" key="4">
    <source>
        <dbReference type="EMBL" id="PPJ59284.1"/>
    </source>
</evidence>
<evidence type="ECO:0000256" key="3">
    <source>
        <dbReference type="ARBA" id="ARBA00023242"/>
    </source>
</evidence>
<dbReference type="GO" id="GO:0000981">
    <property type="term" value="F:DNA-binding transcription factor activity, RNA polymerase II-specific"/>
    <property type="evidence" value="ECO:0007669"/>
    <property type="project" value="TreeGrafter"/>
</dbReference>
<dbReference type="Proteomes" id="UP000237631">
    <property type="component" value="Unassembled WGS sequence"/>
</dbReference>
<dbReference type="GO" id="GO:0000978">
    <property type="term" value="F:RNA polymerase II cis-regulatory region sequence-specific DNA binding"/>
    <property type="evidence" value="ECO:0007669"/>
    <property type="project" value="TreeGrafter"/>
</dbReference>
<comment type="caution">
    <text evidence="4">The sequence shown here is derived from an EMBL/GenBank/DDBJ whole genome shotgun (WGS) entry which is preliminary data.</text>
</comment>
<gene>
    <name evidence="4" type="ORF">CBER1_04207</name>
</gene>
<dbReference type="EMBL" id="PNEN01000397">
    <property type="protein sequence ID" value="PPJ59284.1"/>
    <property type="molecule type" value="Genomic_DNA"/>
</dbReference>
<dbReference type="PANTHER" id="PTHR47424:SF9">
    <property type="entry name" value="TAH-2"/>
    <property type="match status" value="1"/>
</dbReference>
<dbReference type="GO" id="GO:0005634">
    <property type="term" value="C:nucleus"/>
    <property type="evidence" value="ECO:0007669"/>
    <property type="project" value="TreeGrafter"/>
</dbReference>
<keyword evidence="1" id="KW-0805">Transcription regulation</keyword>
<dbReference type="GO" id="GO:0000435">
    <property type="term" value="P:positive regulation of transcription from RNA polymerase II promoter by galactose"/>
    <property type="evidence" value="ECO:0007669"/>
    <property type="project" value="TreeGrafter"/>
</dbReference>
<dbReference type="OrthoDB" id="47007at2759"/>
<reference evidence="5" key="1">
    <citation type="journal article" date="2017" name="bioRxiv">
        <title>Conservation of a gene cluster reveals novel cercosporin biosynthetic mechanisms and extends production to the genus Colletotrichum.</title>
        <authorList>
            <person name="de Jonge R."/>
            <person name="Ebert M.K."/>
            <person name="Huitt-Roehl C.R."/>
            <person name="Pal P."/>
            <person name="Suttle J.C."/>
            <person name="Spanner R.E."/>
            <person name="Neubauer J.D."/>
            <person name="Jurick W.M.II."/>
            <person name="Stott K.A."/>
            <person name="Secor G.A."/>
            <person name="Thomma B.P.H.J."/>
            <person name="Van de Peer Y."/>
            <person name="Townsend C.A."/>
            <person name="Bolton M.D."/>
        </authorList>
    </citation>
    <scope>NUCLEOTIDE SEQUENCE [LARGE SCALE GENOMIC DNA]</scope>
    <source>
        <strain evidence="5">CBS538.71</strain>
    </source>
</reference>
<keyword evidence="3" id="KW-0539">Nucleus</keyword>
<evidence type="ECO:0000256" key="1">
    <source>
        <dbReference type="ARBA" id="ARBA00023015"/>
    </source>
</evidence>
<evidence type="ECO:0008006" key="6">
    <source>
        <dbReference type="Google" id="ProtNLM"/>
    </source>
</evidence>
<accession>A0A2S6CHT8</accession>
<dbReference type="InterPro" id="IPR051127">
    <property type="entry name" value="Fungal_SecMet_Regulators"/>
</dbReference>
<keyword evidence="2" id="KW-0804">Transcription</keyword>
<evidence type="ECO:0000256" key="2">
    <source>
        <dbReference type="ARBA" id="ARBA00023163"/>
    </source>
</evidence>
<evidence type="ECO:0000313" key="5">
    <source>
        <dbReference type="Proteomes" id="UP000237631"/>
    </source>
</evidence>
<dbReference type="CDD" id="cd12148">
    <property type="entry name" value="fungal_TF_MHR"/>
    <property type="match status" value="1"/>
</dbReference>
<sequence>MQDGTSGQGAATWMGTPHLTVKQARQFVRRYALVTGCVLDLFDESTLLDQLPGLLQEDRADIPAPMYYLILASPRSSIGLLHVKEAYYWTIILLTRSFLLENISTHIAKVTEESNEEAAETCTGSDSNRILVEACVDSAMRTVDLLRALNECEDLPKRLPYIVNSIFIASLVLAIAYFGDLYQTYSLDRYLHDAHELLKLFTHEQVAQQSSSIVGFLRDACNTYREKQAARNKDRHSRAIGSMFGQIHATRSQVPTRTQRKDDCAVHMAAGQPLGDATEDDVSLREQGNDDFYELMMGANLTKPGPPFTAMSPQTLWFTACDGSIPTFSIVEDIGGNT</sequence>